<dbReference type="Gene3D" id="3.90.25.10">
    <property type="entry name" value="UDP-galactose 4-epimerase, domain 1"/>
    <property type="match status" value="1"/>
</dbReference>
<comment type="cofactor">
    <cofactor evidence="2 10">
        <name>NAD(+)</name>
        <dbReference type="ChEBI" id="CHEBI:57540"/>
    </cofactor>
</comment>
<proteinExistence type="inferred from homology"/>
<dbReference type="InterPro" id="IPR001509">
    <property type="entry name" value="Epimerase_deHydtase"/>
</dbReference>
<dbReference type="GO" id="GO:0003978">
    <property type="term" value="F:UDP-glucose 4-epimerase activity"/>
    <property type="evidence" value="ECO:0007669"/>
    <property type="project" value="UniProtKB-UniRule"/>
</dbReference>
<dbReference type="UniPathway" id="UPA00214"/>
<evidence type="ECO:0000256" key="4">
    <source>
        <dbReference type="ARBA" id="ARBA00007637"/>
    </source>
</evidence>
<dbReference type="STRING" id="1211777.BN77_1476"/>
<dbReference type="HOGENOM" id="CLU_007383_1_10_5"/>
<feature type="domain" description="NAD-dependent epimerase/dehydratase" evidence="11">
    <location>
        <begin position="6"/>
        <end position="256"/>
    </location>
</feature>
<evidence type="ECO:0000256" key="9">
    <source>
        <dbReference type="ARBA" id="ARBA00023277"/>
    </source>
</evidence>
<dbReference type="EC" id="5.1.3.2" evidence="5 10"/>
<dbReference type="InterPro" id="IPR005886">
    <property type="entry name" value="UDP_G4E"/>
</dbReference>
<dbReference type="eggNOG" id="COG1087">
    <property type="taxonomic scope" value="Bacteria"/>
</dbReference>
<gene>
    <name evidence="12" type="primary">galE</name>
    <name evidence="12" type="ORF">BN77_1476</name>
</gene>
<dbReference type="NCBIfam" id="TIGR01179">
    <property type="entry name" value="galE"/>
    <property type="match status" value="1"/>
</dbReference>
<dbReference type="InterPro" id="IPR036291">
    <property type="entry name" value="NAD(P)-bd_dom_sf"/>
</dbReference>
<comment type="catalytic activity">
    <reaction evidence="1 10">
        <text>UDP-alpha-D-glucose = UDP-alpha-D-galactose</text>
        <dbReference type="Rhea" id="RHEA:22168"/>
        <dbReference type="ChEBI" id="CHEBI:58885"/>
        <dbReference type="ChEBI" id="CHEBI:66914"/>
        <dbReference type="EC" id="5.1.3.2"/>
    </reaction>
</comment>
<evidence type="ECO:0000256" key="6">
    <source>
        <dbReference type="ARBA" id="ARBA00018569"/>
    </source>
</evidence>
<evidence type="ECO:0000313" key="13">
    <source>
        <dbReference type="Proteomes" id="UP000009319"/>
    </source>
</evidence>
<comment type="similarity">
    <text evidence="4 10">Belongs to the NAD(P)-dependent epimerase/dehydratase family.</text>
</comment>
<organism evidence="12 13">
    <name type="scientific">Rhizobium mesoamericanum STM3625</name>
    <dbReference type="NCBI Taxonomy" id="1211777"/>
    <lineage>
        <taxon>Bacteria</taxon>
        <taxon>Pseudomonadati</taxon>
        <taxon>Pseudomonadota</taxon>
        <taxon>Alphaproteobacteria</taxon>
        <taxon>Hyphomicrobiales</taxon>
        <taxon>Rhizobiaceae</taxon>
        <taxon>Rhizobium/Agrobacterium group</taxon>
        <taxon>Rhizobium</taxon>
    </lineage>
</organism>
<dbReference type="PANTHER" id="PTHR43725:SF53">
    <property type="entry name" value="UDP-ARABINOSE 4-EPIMERASE 1"/>
    <property type="match status" value="1"/>
</dbReference>
<keyword evidence="9 10" id="KW-0119">Carbohydrate metabolism</keyword>
<dbReference type="EMBL" id="CANI01000003">
    <property type="protein sequence ID" value="CCM74353.1"/>
    <property type="molecule type" value="Genomic_DNA"/>
</dbReference>
<evidence type="ECO:0000313" key="12">
    <source>
        <dbReference type="EMBL" id="CCM74353.1"/>
    </source>
</evidence>
<dbReference type="SUPFAM" id="SSF51735">
    <property type="entry name" value="NAD(P)-binding Rossmann-fold domains"/>
    <property type="match status" value="1"/>
</dbReference>
<evidence type="ECO:0000256" key="5">
    <source>
        <dbReference type="ARBA" id="ARBA00013189"/>
    </source>
</evidence>
<evidence type="ECO:0000256" key="3">
    <source>
        <dbReference type="ARBA" id="ARBA00004947"/>
    </source>
</evidence>
<name>K0PK91_9HYPH</name>
<evidence type="ECO:0000256" key="8">
    <source>
        <dbReference type="ARBA" id="ARBA00023235"/>
    </source>
</evidence>
<dbReference type="Gene3D" id="3.40.50.720">
    <property type="entry name" value="NAD(P)-binding Rossmann-like Domain"/>
    <property type="match status" value="1"/>
</dbReference>
<dbReference type="CDD" id="cd05247">
    <property type="entry name" value="UDP_G4E_1_SDR_e"/>
    <property type="match status" value="1"/>
</dbReference>
<protein>
    <recommendedName>
        <fullName evidence="6 10">UDP-glucose 4-epimerase</fullName>
        <ecNumber evidence="5 10">5.1.3.2</ecNumber>
    </recommendedName>
</protein>
<dbReference type="Pfam" id="PF01370">
    <property type="entry name" value="Epimerase"/>
    <property type="match status" value="1"/>
</dbReference>
<keyword evidence="7 10" id="KW-0520">NAD</keyword>
<dbReference type="AlphaFoldDB" id="K0PK91"/>
<evidence type="ECO:0000256" key="7">
    <source>
        <dbReference type="ARBA" id="ARBA00023027"/>
    </source>
</evidence>
<reference evidence="12 13" key="1">
    <citation type="journal article" date="2013" name="Genome Announc.">
        <title>Draft Genome Sequence of Rhizobium mesoamericanum STM3625, a Nitrogen-Fixing Symbiont of Mimosa pudica Isolated in French Guiana (South America).</title>
        <authorList>
            <person name="Moulin L."/>
            <person name="Mornico D."/>
            <person name="Melkonian R."/>
            <person name="Klonowska A."/>
        </authorList>
    </citation>
    <scope>NUCLEOTIDE SEQUENCE [LARGE SCALE GENOMIC DNA]</scope>
    <source>
        <strain evidence="12 13">STM3625</strain>
    </source>
</reference>
<dbReference type="PANTHER" id="PTHR43725">
    <property type="entry name" value="UDP-GLUCOSE 4-EPIMERASE"/>
    <property type="match status" value="1"/>
</dbReference>
<keyword evidence="13" id="KW-1185">Reference proteome</keyword>
<comment type="pathway">
    <text evidence="3 10">Carbohydrate metabolism; galactose metabolism.</text>
</comment>
<evidence type="ECO:0000256" key="10">
    <source>
        <dbReference type="RuleBase" id="RU366046"/>
    </source>
</evidence>
<accession>K0PK91</accession>
<evidence type="ECO:0000256" key="2">
    <source>
        <dbReference type="ARBA" id="ARBA00001911"/>
    </source>
</evidence>
<sequence>MQVMAILVTGGAGYIGSHMVWTLLDAGEDVVVLDNLSTGFRWAVAPRARFYLGDVADTQLLKAIFIENDIEAIIHFAGSAIVPASVADPLAYYDNNSGKTRALLSAAINASIRHFVFSSTAAVYGPQNTSEPVKETAPLNPENPYGQSKLMTEFMLRDAAAAYDFDYVALRYFNVAGADPLGRSGQSTSGATHLIKVACEAALGKRNGVHVYGIDYPTHDGTGVRDYIHVSDLTVAHLKALQHLRRGSGSLVANCGYGTGYSVLDVLNMVTRLHGRFFKVHMAPRRPGDAASVVADSRLAQRVLDWKPMHDSLETIVQSALHWEEFLLNRSADDLQSLHRALAAASF</sequence>
<dbReference type="Proteomes" id="UP000009319">
    <property type="component" value="Unassembled WGS sequence"/>
</dbReference>
<comment type="subunit">
    <text evidence="10">Homodimer.</text>
</comment>
<keyword evidence="8 10" id="KW-0413">Isomerase</keyword>
<evidence type="ECO:0000256" key="1">
    <source>
        <dbReference type="ARBA" id="ARBA00000083"/>
    </source>
</evidence>
<dbReference type="GO" id="GO:0033499">
    <property type="term" value="P:galactose catabolic process via UDP-galactose, Leloir pathway"/>
    <property type="evidence" value="ECO:0007669"/>
    <property type="project" value="TreeGrafter"/>
</dbReference>
<comment type="caution">
    <text evidence="12">The sequence shown here is derived from an EMBL/GenBank/DDBJ whole genome shotgun (WGS) entry which is preliminary data.</text>
</comment>
<evidence type="ECO:0000259" key="11">
    <source>
        <dbReference type="Pfam" id="PF01370"/>
    </source>
</evidence>